<evidence type="ECO:0000313" key="1">
    <source>
        <dbReference type="EMBL" id="GIM69972.1"/>
    </source>
</evidence>
<accession>A0A919VND3</accession>
<organism evidence="1 2">
    <name type="scientific">Actinoplanes auranticolor</name>
    <dbReference type="NCBI Taxonomy" id="47988"/>
    <lineage>
        <taxon>Bacteria</taxon>
        <taxon>Bacillati</taxon>
        <taxon>Actinomycetota</taxon>
        <taxon>Actinomycetes</taxon>
        <taxon>Micromonosporales</taxon>
        <taxon>Micromonosporaceae</taxon>
        <taxon>Actinoplanes</taxon>
    </lineage>
</organism>
<sequence length="65" mass="6912">MTPPPATAIRTGLVRAADLSLEELLALREGGDTVLDHCLRRVLENAASGKRDSVAAFNAAPLRRS</sequence>
<keyword evidence="2" id="KW-1185">Reference proteome</keyword>
<name>A0A919VND3_9ACTN</name>
<gene>
    <name evidence="1" type="ORF">Aau02nite_38810</name>
</gene>
<reference evidence="1" key="1">
    <citation type="submission" date="2021-03" db="EMBL/GenBank/DDBJ databases">
        <title>Whole genome shotgun sequence of Actinoplanes auranticolor NBRC 12245.</title>
        <authorList>
            <person name="Komaki H."/>
            <person name="Tamura T."/>
        </authorList>
    </citation>
    <scope>NUCLEOTIDE SEQUENCE</scope>
    <source>
        <strain evidence="1">NBRC 12245</strain>
    </source>
</reference>
<evidence type="ECO:0000313" key="2">
    <source>
        <dbReference type="Proteomes" id="UP000681340"/>
    </source>
</evidence>
<proteinExistence type="predicted"/>
<comment type="caution">
    <text evidence="1">The sequence shown here is derived from an EMBL/GenBank/DDBJ whole genome shotgun (WGS) entry which is preliminary data.</text>
</comment>
<dbReference type="EMBL" id="BOQL01000029">
    <property type="protein sequence ID" value="GIM69972.1"/>
    <property type="molecule type" value="Genomic_DNA"/>
</dbReference>
<protein>
    <submittedName>
        <fullName evidence="1">Uncharacterized protein</fullName>
    </submittedName>
</protein>
<dbReference type="Proteomes" id="UP000681340">
    <property type="component" value="Unassembled WGS sequence"/>
</dbReference>
<dbReference type="RefSeq" id="WP_212989887.1">
    <property type="nucleotide sequence ID" value="NZ_BAABEA010000053.1"/>
</dbReference>
<dbReference type="AlphaFoldDB" id="A0A919VND3"/>